<accession>A0A223EP35</accession>
<dbReference type="EMBL" id="CP017704">
    <property type="protein sequence ID" value="ASS96998.1"/>
    <property type="molecule type" value="Genomic_DNA"/>
</dbReference>
<dbReference type="PRINTS" id="PR00035">
    <property type="entry name" value="HTHGNTR"/>
</dbReference>
<dbReference type="GO" id="GO:0003700">
    <property type="term" value="F:DNA-binding transcription factor activity"/>
    <property type="evidence" value="ECO:0007669"/>
    <property type="project" value="InterPro"/>
</dbReference>
<dbReference type="PROSITE" id="PS50949">
    <property type="entry name" value="HTH_GNTR"/>
    <property type="match status" value="1"/>
</dbReference>
<keyword evidence="2" id="KW-0238">DNA-binding</keyword>
<dbReference type="Proteomes" id="UP000214618">
    <property type="component" value="Chromosome"/>
</dbReference>
<dbReference type="Gene3D" id="1.10.10.10">
    <property type="entry name" value="Winged helix-like DNA-binding domain superfamily/Winged helix DNA-binding domain"/>
    <property type="match status" value="1"/>
</dbReference>
<gene>
    <name evidence="5" type="ORF">BS1321_25715</name>
</gene>
<sequence>MSEKAKYIDVKNKLKAWIVEGKIKPGEKIHSENEMVKMFGFSRHTIRQAVGELVHEGWLYREQGSGTFCTNRAGQSTMRRPRKNIGVITTYISDYIFPSIIRGIESYLSSQGYSLIMASTDNDIEREKHCLLNMLDKDIDGLIVEPTKSSNYNPNINYYLNLEQNGIPYLMINQYYSELNPPHIIIDDELGGFLATDHLIEYGHEKIVGIFKSDDLQGVSRLKGFINAFRNSGLAFFSDMVITYTTENREQKILEELKSVLNSPNRPTGIVCYNDEIALKVLNVFRELQLSVPEDISIVGYDDSHLAEASEVKLTTITHPKMKLGIDSAKWIISKIEGKNSENLEHSTIYKPELIIRNSTKDMQKKKRGEIIE</sequence>
<dbReference type="RefSeq" id="WP_063233759.1">
    <property type="nucleotide sequence ID" value="NZ_BCVO01000012.1"/>
</dbReference>
<evidence type="ECO:0000259" key="4">
    <source>
        <dbReference type="PROSITE" id="PS50949"/>
    </source>
</evidence>
<feature type="domain" description="HTH gntR-type" evidence="4">
    <location>
        <begin position="4"/>
        <end position="72"/>
    </location>
</feature>
<dbReference type="Pfam" id="PF00392">
    <property type="entry name" value="GntR"/>
    <property type="match status" value="1"/>
</dbReference>
<dbReference type="InterPro" id="IPR000524">
    <property type="entry name" value="Tscrpt_reg_HTH_GntR"/>
</dbReference>
<dbReference type="SMART" id="SM00345">
    <property type="entry name" value="HTH_GNTR"/>
    <property type="match status" value="1"/>
</dbReference>
<dbReference type="InterPro" id="IPR028082">
    <property type="entry name" value="Peripla_BP_I"/>
</dbReference>
<evidence type="ECO:0000313" key="6">
    <source>
        <dbReference type="Proteomes" id="UP000214618"/>
    </source>
</evidence>
<dbReference type="GeneID" id="56476195"/>
<dbReference type="Gene3D" id="3.40.50.2300">
    <property type="match status" value="2"/>
</dbReference>
<protein>
    <submittedName>
        <fullName evidence="5">GntR family transcriptional regulator</fullName>
    </submittedName>
</protein>
<evidence type="ECO:0000256" key="1">
    <source>
        <dbReference type="ARBA" id="ARBA00023015"/>
    </source>
</evidence>
<dbReference type="AlphaFoldDB" id="A0A223EP35"/>
<keyword evidence="1" id="KW-0805">Transcription regulation</keyword>
<dbReference type="SUPFAM" id="SSF46785">
    <property type="entry name" value="Winged helix' DNA-binding domain"/>
    <property type="match status" value="1"/>
</dbReference>
<evidence type="ECO:0000313" key="5">
    <source>
        <dbReference type="EMBL" id="ASS96998.1"/>
    </source>
</evidence>
<evidence type="ECO:0000256" key="2">
    <source>
        <dbReference type="ARBA" id="ARBA00023125"/>
    </source>
</evidence>
<dbReference type="InterPro" id="IPR036390">
    <property type="entry name" value="WH_DNA-bd_sf"/>
</dbReference>
<dbReference type="InterPro" id="IPR033532">
    <property type="entry name" value="AraR_ligand_bind_dom"/>
</dbReference>
<dbReference type="PANTHER" id="PTHR30146">
    <property type="entry name" value="LACI-RELATED TRANSCRIPTIONAL REPRESSOR"/>
    <property type="match status" value="1"/>
</dbReference>
<keyword evidence="3" id="KW-0804">Transcription</keyword>
<dbReference type="CDD" id="cd07377">
    <property type="entry name" value="WHTH_GntR"/>
    <property type="match status" value="1"/>
</dbReference>
<organism evidence="5 6">
    <name type="scientific">Peribacillus simplex NBRC 15720 = DSM 1321</name>
    <dbReference type="NCBI Taxonomy" id="1349754"/>
    <lineage>
        <taxon>Bacteria</taxon>
        <taxon>Bacillati</taxon>
        <taxon>Bacillota</taxon>
        <taxon>Bacilli</taxon>
        <taxon>Bacillales</taxon>
        <taxon>Bacillaceae</taxon>
        <taxon>Peribacillus</taxon>
    </lineage>
</organism>
<dbReference type="PANTHER" id="PTHR30146:SF150">
    <property type="entry name" value="ARABINOSE METABOLISM TRANSCRIPTIONAL REPRESSOR"/>
    <property type="match status" value="1"/>
</dbReference>
<dbReference type="OrthoDB" id="9813468at2"/>
<reference evidence="5 6" key="1">
    <citation type="submission" date="2016-10" db="EMBL/GenBank/DDBJ databases">
        <title>The whole genome sequencing and assembly of Bacillus simplex DSM 1321 strain.</title>
        <authorList>
            <person name="Park M.-K."/>
            <person name="Lee Y.-J."/>
            <person name="Yi H."/>
            <person name="Bahn Y.-S."/>
            <person name="Kim J.F."/>
            <person name="Lee D.-W."/>
        </authorList>
    </citation>
    <scope>NUCLEOTIDE SEQUENCE [LARGE SCALE GENOMIC DNA]</scope>
    <source>
        <strain evidence="5 6">DSM 1321</strain>
    </source>
</reference>
<dbReference type="GO" id="GO:0000976">
    <property type="term" value="F:transcription cis-regulatory region binding"/>
    <property type="evidence" value="ECO:0007669"/>
    <property type="project" value="TreeGrafter"/>
</dbReference>
<dbReference type="SUPFAM" id="SSF53822">
    <property type="entry name" value="Periplasmic binding protein-like I"/>
    <property type="match status" value="1"/>
</dbReference>
<name>A0A223EP35_9BACI</name>
<dbReference type="CDD" id="cd01541">
    <property type="entry name" value="PBP1_AraR"/>
    <property type="match status" value="1"/>
</dbReference>
<proteinExistence type="predicted"/>
<evidence type="ECO:0000256" key="3">
    <source>
        <dbReference type="ARBA" id="ARBA00023163"/>
    </source>
</evidence>
<dbReference type="InterPro" id="IPR036388">
    <property type="entry name" value="WH-like_DNA-bd_sf"/>
</dbReference>
<dbReference type="InterPro" id="IPR046335">
    <property type="entry name" value="LacI/GalR-like_sensor"/>
</dbReference>
<dbReference type="Pfam" id="PF13377">
    <property type="entry name" value="Peripla_BP_3"/>
    <property type="match status" value="1"/>
</dbReference>